<keyword evidence="2" id="KW-1185">Reference proteome</keyword>
<feature type="non-terminal residue" evidence="1">
    <location>
        <position position="96"/>
    </location>
</feature>
<evidence type="ECO:0000313" key="1">
    <source>
        <dbReference type="EMBL" id="KAF6134439.1"/>
    </source>
</evidence>
<dbReference type="Proteomes" id="UP000541444">
    <property type="component" value="Unassembled WGS sequence"/>
</dbReference>
<comment type="caution">
    <text evidence="1">The sequence shown here is derived from an EMBL/GenBank/DDBJ whole genome shotgun (WGS) entry which is preliminary data.</text>
</comment>
<reference evidence="1 2" key="1">
    <citation type="journal article" date="2020" name="IScience">
        <title>Genome Sequencing of the Endangered Kingdonia uniflora (Circaeasteraceae, Ranunculales) Reveals Potential Mechanisms of Evolutionary Specialization.</title>
        <authorList>
            <person name="Sun Y."/>
            <person name="Deng T."/>
            <person name="Zhang A."/>
            <person name="Moore M.J."/>
            <person name="Landis J.B."/>
            <person name="Lin N."/>
            <person name="Zhang H."/>
            <person name="Zhang X."/>
            <person name="Huang J."/>
            <person name="Zhang X."/>
            <person name="Sun H."/>
            <person name="Wang H."/>
        </authorList>
    </citation>
    <scope>NUCLEOTIDE SEQUENCE [LARGE SCALE GENOMIC DNA]</scope>
    <source>
        <strain evidence="1">TB1705</strain>
        <tissue evidence="1">Leaf</tissue>
    </source>
</reference>
<protein>
    <submittedName>
        <fullName evidence="1">Uncharacterized protein</fullName>
    </submittedName>
</protein>
<proteinExistence type="predicted"/>
<organism evidence="1 2">
    <name type="scientific">Kingdonia uniflora</name>
    <dbReference type="NCBI Taxonomy" id="39325"/>
    <lineage>
        <taxon>Eukaryota</taxon>
        <taxon>Viridiplantae</taxon>
        <taxon>Streptophyta</taxon>
        <taxon>Embryophyta</taxon>
        <taxon>Tracheophyta</taxon>
        <taxon>Spermatophyta</taxon>
        <taxon>Magnoliopsida</taxon>
        <taxon>Ranunculales</taxon>
        <taxon>Circaeasteraceae</taxon>
        <taxon>Kingdonia</taxon>
    </lineage>
</organism>
<dbReference type="EMBL" id="JACGCM010002840">
    <property type="protein sequence ID" value="KAF6134439.1"/>
    <property type="molecule type" value="Genomic_DNA"/>
</dbReference>
<sequence>FTLPVPSPDKGEGRRLYSLISFLRFPISDPDDLLWGILDIDGLMDVLWGILYIEKPDTQTINKIVVPSVELIYSYAECLVLHQNNAGSRHSVAPAF</sequence>
<gene>
    <name evidence="1" type="ORF">GIB67_011865</name>
</gene>
<name>A0A7J7KVN7_9MAGN</name>
<evidence type="ECO:0000313" key="2">
    <source>
        <dbReference type="Proteomes" id="UP000541444"/>
    </source>
</evidence>
<accession>A0A7J7KVN7</accession>
<dbReference type="AlphaFoldDB" id="A0A7J7KVN7"/>
<feature type="non-terminal residue" evidence="1">
    <location>
        <position position="1"/>
    </location>
</feature>